<dbReference type="AlphaFoldDB" id="A0AA88GLA2"/>
<comment type="subcellular location">
    <subcellularLocation>
        <location evidence="1 6">Cytoplasmic vesicle membrane</location>
        <topology evidence="1 6">Peripheral membrane protein</topology>
        <orientation evidence="1 6">Cytoplasmic side</orientation>
    </subcellularLocation>
    <subcellularLocation>
        <location evidence="6">Membrane</location>
        <location evidence="6">Coated pit</location>
        <topology evidence="6">Peripheral membrane protein</topology>
        <orientation evidence="6">Cytoplasmic side</orientation>
    </subcellularLocation>
    <text evidence="6">Cytoplasmic face of coated pits and vesicles.</text>
</comment>
<dbReference type="GeneID" id="68097446"/>
<evidence type="ECO:0000256" key="6">
    <source>
        <dbReference type="RuleBase" id="RU363137"/>
    </source>
</evidence>
<dbReference type="InterPro" id="IPR000996">
    <property type="entry name" value="Clathrin_L-chain"/>
</dbReference>
<feature type="compositionally biased region" description="Basic and acidic residues" evidence="7">
    <location>
        <begin position="198"/>
        <end position="212"/>
    </location>
</feature>
<keyword evidence="9" id="KW-1185">Reference proteome</keyword>
<evidence type="ECO:0000256" key="7">
    <source>
        <dbReference type="SAM" id="MobiDB-lite"/>
    </source>
</evidence>
<evidence type="ECO:0000256" key="1">
    <source>
        <dbReference type="ARBA" id="ARBA00004180"/>
    </source>
</evidence>
<name>A0AA88GLA2_NAELO</name>
<proteinExistence type="inferred from homology"/>
<evidence type="ECO:0000256" key="3">
    <source>
        <dbReference type="ARBA" id="ARBA00023136"/>
    </source>
</evidence>
<keyword evidence="4 6" id="KW-0168">Coated pit</keyword>
<feature type="region of interest" description="Disordered" evidence="7">
    <location>
        <begin position="1"/>
        <end position="83"/>
    </location>
</feature>
<reference evidence="8 9" key="1">
    <citation type="journal article" date="2018" name="BMC Genomics">
        <title>The genome of Naegleria lovaniensis, the basis for a comparative approach to unravel pathogenicity factors of the human pathogenic amoeba N. fowleri.</title>
        <authorList>
            <person name="Liechti N."/>
            <person name="Schurch N."/>
            <person name="Bruggmann R."/>
            <person name="Wittwer M."/>
        </authorList>
    </citation>
    <scope>NUCLEOTIDE SEQUENCE [LARGE SCALE GENOMIC DNA]</scope>
    <source>
        <strain evidence="8 9">ATCC 30569</strain>
    </source>
</reference>
<feature type="compositionally biased region" description="Polar residues" evidence="7">
    <location>
        <begin position="30"/>
        <end position="43"/>
    </location>
</feature>
<feature type="region of interest" description="Disordered" evidence="7">
    <location>
        <begin position="174"/>
        <end position="212"/>
    </location>
</feature>
<sequence length="239" mass="28017">MSDEDFFTSSDSFATNPNDNNNTADDMFGDQQQPSSFDEQNNDGFGEPQGDFSSFQNEDSYQEAPVVDNGFASSEPVAESLPQQKQLTAIREYEEKRYTALIEKDKESEQHHKKIVEDAKVYKQKWLKDREDRKDSNLKKNREDEEIFRSTMETVHDNVWENVMKYVDLNKAKSQNKLDKELDDMDDQILKKKKKKNQKEEEEKKPVQKKLDLDLEIEQKDTTRLRKILLELKAEAPAH</sequence>
<dbReference type="GO" id="GO:0030130">
    <property type="term" value="C:clathrin coat of trans-Golgi network vesicle"/>
    <property type="evidence" value="ECO:0007669"/>
    <property type="project" value="InterPro"/>
</dbReference>
<dbReference type="EMBL" id="PYSW02000022">
    <property type="protein sequence ID" value="KAG2383024.1"/>
    <property type="molecule type" value="Genomic_DNA"/>
</dbReference>
<evidence type="ECO:0000256" key="5">
    <source>
        <dbReference type="ARBA" id="ARBA00023329"/>
    </source>
</evidence>
<dbReference type="GO" id="GO:0005198">
    <property type="term" value="F:structural molecule activity"/>
    <property type="evidence" value="ECO:0007669"/>
    <property type="project" value="InterPro"/>
</dbReference>
<dbReference type="Proteomes" id="UP000816034">
    <property type="component" value="Unassembled WGS sequence"/>
</dbReference>
<evidence type="ECO:0000256" key="4">
    <source>
        <dbReference type="ARBA" id="ARBA00023176"/>
    </source>
</evidence>
<feature type="compositionally biased region" description="Low complexity" evidence="7">
    <location>
        <begin position="7"/>
        <end position="26"/>
    </location>
</feature>
<dbReference type="PANTHER" id="PTHR10639:SF7">
    <property type="entry name" value="CLATHRIN LIGHT CHAIN"/>
    <property type="match status" value="1"/>
</dbReference>
<evidence type="ECO:0000256" key="2">
    <source>
        <dbReference type="ARBA" id="ARBA00005263"/>
    </source>
</evidence>
<dbReference type="GO" id="GO:0006886">
    <property type="term" value="P:intracellular protein transport"/>
    <property type="evidence" value="ECO:0007669"/>
    <property type="project" value="InterPro"/>
</dbReference>
<evidence type="ECO:0000313" key="8">
    <source>
        <dbReference type="EMBL" id="KAG2383024.1"/>
    </source>
</evidence>
<evidence type="ECO:0000313" key="9">
    <source>
        <dbReference type="Proteomes" id="UP000816034"/>
    </source>
</evidence>
<dbReference type="GO" id="GO:0030132">
    <property type="term" value="C:clathrin coat of coated pit"/>
    <property type="evidence" value="ECO:0007669"/>
    <property type="project" value="InterPro"/>
</dbReference>
<keyword evidence="3 6" id="KW-0472">Membrane</keyword>
<comment type="caution">
    <text evidence="8">The sequence shown here is derived from an EMBL/GenBank/DDBJ whole genome shotgun (WGS) entry which is preliminary data.</text>
</comment>
<organism evidence="8 9">
    <name type="scientific">Naegleria lovaniensis</name>
    <name type="common">Amoeba</name>
    <dbReference type="NCBI Taxonomy" id="51637"/>
    <lineage>
        <taxon>Eukaryota</taxon>
        <taxon>Discoba</taxon>
        <taxon>Heterolobosea</taxon>
        <taxon>Tetramitia</taxon>
        <taxon>Eutetramitia</taxon>
        <taxon>Vahlkampfiidae</taxon>
        <taxon>Naegleria</taxon>
    </lineage>
</organism>
<dbReference type="GO" id="GO:0032050">
    <property type="term" value="F:clathrin heavy chain binding"/>
    <property type="evidence" value="ECO:0007669"/>
    <property type="project" value="TreeGrafter"/>
</dbReference>
<dbReference type="RefSeq" id="XP_044548703.1">
    <property type="nucleotide sequence ID" value="XM_044694691.1"/>
</dbReference>
<dbReference type="GO" id="GO:0072583">
    <property type="term" value="P:clathrin-dependent endocytosis"/>
    <property type="evidence" value="ECO:0007669"/>
    <property type="project" value="TreeGrafter"/>
</dbReference>
<keyword evidence="5 6" id="KW-0968">Cytoplasmic vesicle</keyword>
<protein>
    <recommendedName>
        <fullName evidence="6">Clathrin light chain</fullName>
    </recommendedName>
</protein>
<dbReference type="Pfam" id="PF01086">
    <property type="entry name" value="Clathrin_lg_ch"/>
    <property type="match status" value="1"/>
</dbReference>
<accession>A0AA88GLA2</accession>
<comment type="similarity">
    <text evidence="2 6">Belongs to the clathrin light chain family.</text>
</comment>
<gene>
    <name evidence="8" type="ORF">C9374_004991</name>
</gene>
<dbReference type="PANTHER" id="PTHR10639">
    <property type="entry name" value="CLATHRIN LIGHT CHAIN"/>
    <property type="match status" value="1"/>
</dbReference>
<comment type="function">
    <text evidence="6">Clathrin is the major protein of the polyhedral coat of coated pits and vesicles.</text>
</comment>